<evidence type="ECO:0000256" key="1">
    <source>
        <dbReference type="SAM" id="SignalP"/>
    </source>
</evidence>
<organism evidence="2 3">
    <name type="scientific">Halobacillus litoralis</name>
    <dbReference type="NCBI Taxonomy" id="45668"/>
    <lineage>
        <taxon>Bacteria</taxon>
        <taxon>Bacillati</taxon>
        <taxon>Bacillota</taxon>
        <taxon>Bacilli</taxon>
        <taxon>Bacillales</taxon>
        <taxon>Bacillaceae</taxon>
        <taxon>Halobacillus</taxon>
    </lineage>
</organism>
<dbReference type="EMBL" id="WMFA01000002">
    <property type="protein sequence ID" value="MYL70704.1"/>
    <property type="molecule type" value="Genomic_DNA"/>
</dbReference>
<sequence>MRELPMIEKNVWWIVFLLLLMVGCSSNAEAEDSLNNKPFEGDAPLIEEAEAENSSDNMQLTLDGSSYPFTAKDYPILSQYVHNFDQPDQKLQELPFSKIAENQYLVEFACHEQRCSHLMIDFEQKHSFLMSDLSKLVSSHVSPDERYVAYLFERTYEEQAKHQLVVMDRETLEPIDLEAGEDHLLPKPNQYQYTIHSVTFMDEEQLQITSSDPMAGSETEDSVQTHWIYK</sequence>
<proteinExistence type="predicted"/>
<dbReference type="OrthoDB" id="2829902at2"/>
<evidence type="ECO:0000313" key="3">
    <source>
        <dbReference type="Proteomes" id="UP000450457"/>
    </source>
</evidence>
<evidence type="ECO:0000313" key="2">
    <source>
        <dbReference type="EMBL" id="MYL70704.1"/>
    </source>
</evidence>
<evidence type="ECO:0008006" key="4">
    <source>
        <dbReference type="Google" id="ProtNLM"/>
    </source>
</evidence>
<feature type="chain" id="PRO_5032407694" description="Lipoprotein" evidence="1">
    <location>
        <begin position="31"/>
        <end position="230"/>
    </location>
</feature>
<feature type="signal peptide" evidence="1">
    <location>
        <begin position="1"/>
        <end position="30"/>
    </location>
</feature>
<protein>
    <recommendedName>
        <fullName evidence="4">Lipoprotein</fullName>
    </recommendedName>
</protein>
<gene>
    <name evidence="2" type="ORF">GLW00_07575</name>
</gene>
<keyword evidence="1" id="KW-0732">Signal</keyword>
<comment type="caution">
    <text evidence="2">The sequence shown here is derived from an EMBL/GenBank/DDBJ whole genome shotgun (WGS) entry which is preliminary data.</text>
</comment>
<dbReference type="Proteomes" id="UP000450457">
    <property type="component" value="Unassembled WGS sequence"/>
</dbReference>
<accession>A0A845FA89</accession>
<dbReference type="AlphaFoldDB" id="A0A845FA89"/>
<dbReference type="RefSeq" id="WP_160912756.1">
    <property type="nucleotide sequence ID" value="NZ_WMFA01000002.1"/>
</dbReference>
<reference evidence="2 3" key="1">
    <citation type="submission" date="2019-11" db="EMBL/GenBank/DDBJ databases">
        <title>Genome sequences of 17 halophilic strains isolated from different environments.</title>
        <authorList>
            <person name="Furrow R.E."/>
        </authorList>
    </citation>
    <scope>NUCLEOTIDE SEQUENCE [LARGE SCALE GENOMIC DNA]</scope>
    <source>
        <strain evidence="2 3">SL-4</strain>
    </source>
</reference>
<dbReference type="PROSITE" id="PS51257">
    <property type="entry name" value="PROKAR_LIPOPROTEIN"/>
    <property type="match status" value="1"/>
</dbReference>
<dbReference type="GeneID" id="78006845"/>
<name>A0A845FA89_9BACI</name>